<evidence type="ECO:0000256" key="2">
    <source>
        <dbReference type="ARBA" id="ARBA00022723"/>
    </source>
</evidence>
<comment type="caution">
    <text evidence="9">The sequence shown here is derived from an EMBL/GenBank/DDBJ whole genome shotgun (WGS) entry which is preliminary data.</text>
</comment>
<gene>
    <name evidence="9" type="ORF">NG895_17345</name>
</gene>
<keyword evidence="6" id="KW-1133">Transmembrane helix</keyword>
<feature type="domain" description="Cytochrome c" evidence="8">
    <location>
        <begin position="522"/>
        <end position="612"/>
    </location>
</feature>
<evidence type="ECO:0000259" key="8">
    <source>
        <dbReference type="PROSITE" id="PS51007"/>
    </source>
</evidence>
<dbReference type="InterPro" id="IPR009056">
    <property type="entry name" value="Cyt_c-like_dom"/>
</dbReference>
<feature type="compositionally biased region" description="Acidic residues" evidence="5">
    <location>
        <begin position="639"/>
        <end position="673"/>
    </location>
</feature>
<name>A0A9X2FB73_9BACT</name>
<dbReference type="Gene3D" id="1.20.810.10">
    <property type="entry name" value="Cytochrome Bc1 Complex, Chain C"/>
    <property type="match status" value="1"/>
</dbReference>
<evidence type="ECO:0000313" key="10">
    <source>
        <dbReference type="Proteomes" id="UP001155241"/>
    </source>
</evidence>
<feature type="transmembrane region" description="Helical" evidence="6">
    <location>
        <begin position="116"/>
        <end position="138"/>
    </location>
</feature>
<keyword evidence="6" id="KW-0812">Transmembrane</keyword>
<dbReference type="InterPro" id="IPR036150">
    <property type="entry name" value="Cyt_b/b6_C_sf"/>
</dbReference>
<feature type="region of interest" description="Disordered" evidence="5">
    <location>
        <begin position="623"/>
        <end position="716"/>
    </location>
</feature>
<dbReference type="PROSITE" id="PS51002">
    <property type="entry name" value="CYTB_NTER"/>
    <property type="match status" value="1"/>
</dbReference>
<feature type="domain" description="Cytochrome b/b6 N-terminal region profile" evidence="7">
    <location>
        <begin position="4"/>
        <end position="215"/>
    </location>
</feature>
<keyword evidence="6" id="KW-0472">Membrane</keyword>
<feature type="transmembrane region" description="Helical" evidence="6">
    <location>
        <begin position="183"/>
        <end position="205"/>
    </location>
</feature>
<dbReference type="Gene3D" id="1.10.760.10">
    <property type="entry name" value="Cytochrome c-like domain"/>
    <property type="match status" value="1"/>
</dbReference>
<sequence length="716" mass="79599">MQSILNWLDNRTGFRRAVHSVFYQRVPGGAKWRYIWGTVLLFAVVVQFITGLFLWMHYSPSTQTAWESVNYIEHEMAGGSLLRGIHHYMSSAVMVLIALHLMQVVIYGAYRAPREVTYWIGLAMMLVLFGLGQTGYLLPWDQRGFQASQVATNIVGVTPGVGDDMKSIAVGGSEFGHHTLTRFFALHAGVLPGILLVLVVLHAAVGRRHGYTPDEEAADQPDAPYWPDQALRDGVACLAVMGTVLAITMLQPAHLGPPSDATVEFNTARPEWYFRFLFQLLKYFQGASGMFIASQLIPGLIMLVMVLMPFIGKWNLGRRFNTLFVLAVMAGIVVLSAISFHEDMNGETEKSKHYLADLRLAKAEAARAVELASMGVPVAGAREQTRQDPMIAGRRLFKVYCANCHSHHDPSPDDKIADKYDALRNVHLEEPTAPNLYGFGSREWMEGMLDPKQIAGPNYFGHTIFAEGDMVDWVNYSIGDELADLPDDEKKAFQMKVKAAAWAISSLAELPYQREMDEQDSAQIEQGMELVLEEFSCIDCHTLGDDEGGAGPDLTGYGSEEWLTEFIRNPQTERFYYNEDNYDEVDRLMPGFVTHPDDPDLNTLTEEELSLIVRWMRRDWPVAEEEAASEESTPPTTEATEEPEADTSDESTEAADDAEDASEEADPEESEPEATEKSTESEPAPEASTSEETATSEPEASPEEPEASEPDADDQP</sequence>
<organism evidence="9 10">
    <name type="scientific">Aeoliella straminimaris</name>
    <dbReference type="NCBI Taxonomy" id="2954799"/>
    <lineage>
        <taxon>Bacteria</taxon>
        <taxon>Pseudomonadati</taxon>
        <taxon>Planctomycetota</taxon>
        <taxon>Planctomycetia</taxon>
        <taxon>Pirellulales</taxon>
        <taxon>Lacipirellulaceae</taxon>
        <taxon>Aeoliella</taxon>
    </lineage>
</organism>
<dbReference type="RefSeq" id="WP_252853778.1">
    <property type="nucleotide sequence ID" value="NZ_JAMXLR010000061.1"/>
</dbReference>
<keyword evidence="10" id="KW-1185">Reference proteome</keyword>
<evidence type="ECO:0000256" key="4">
    <source>
        <dbReference type="PROSITE-ProRule" id="PRU00433"/>
    </source>
</evidence>
<dbReference type="PROSITE" id="PS51007">
    <property type="entry name" value="CYTC"/>
    <property type="match status" value="1"/>
</dbReference>
<keyword evidence="2 4" id="KW-0479">Metal-binding</keyword>
<evidence type="ECO:0000256" key="1">
    <source>
        <dbReference type="ARBA" id="ARBA00022617"/>
    </source>
</evidence>
<protein>
    <submittedName>
        <fullName evidence="9">Cytochrome b N-terminal domain-containing protein</fullName>
    </submittedName>
</protein>
<keyword evidence="3 4" id="KW-0408">Iron</keyword>
<dbReference type="AlphaFoldDB" id="A0A9X2FB73"/>
<evidence type="ECO:0000256" key="5">
    <source>
        <dbReference type="SAM" id="MobiDB-lite"/>
    </source>
</evidence>
<proteinExistence type="predicted"/>
<feature type="compositionally biased region" description="Acidic residues" evidence="5">
    <location>
        <begin position="700"/>
        <end position="716"/>
    </location>
</feature>
<dbReference type="GO" id="GO:0020037">
    <property type="term" value="F:heme binding"/>
    <property type="evidence" value="ECO:0007669"/>
    <property type="project" value="InterPro"/>
</dbReference>
<dbReference type="PANTHER" id="PTHR19271:SF16">
    <property type="entry name" value="CYTOCHROME B"/>
    <property type="match status" value="1"/>
</dbReference>
<dbReference type="GO" id="GO:0016020">
    <property type="term" value="C:membrane"/>
    <property type="evidence" value="ECO:0007669"/>
    <property type="project" value="InterPro"/>
</dbReference>
<dbReference type="InterPro" id="IPR036909">
    <property type="entry name" value="Cyt_c-like_dom_sf"/>
</dbReference>
<feature type="transmembrane region" description="Helical" evidence="6">
    <location>
        <begin position="88"/>
        <end position="110"/>
    </location>
</feature>
<dbReference type="InterPro" id="IPR005797">
    <property type="entry name" value="Cyt_b/b6_N"/>
</dbReference>
<dbReference type="GO" id="GO:0022904">
    <property type="term" value="P:respiratory electron transport chain"/>
    <property type="evidence" value="ECO:0007669"/>
    <property type="project" value="InterPro"/>
</dbReference>
<feature type="transmembrane region" description="Helical" evidence="6">
    <location>
        <begin position="283"/>
        <end position="308"/>
    </location>
</feature>
<dbReference type="Proteomes" id="UP001155241">
    <property type="component" value="Unassembled WGS sequence"/>
</dbReference>
<dbReference type="EMBL" id="JAMXLR010000061">
    <property type="protein sequence ID" value="MCO6045665.1"/>
    <property type="molecule type" value="Genomic_DNA"/>
</dbReference>
<feature type="transmembrane region" description="Helical" evidence="6">
    <location>
        <begin position="34"/>
        <end position="55"/>
    </location>
</feature>
<dbReference type="InterPro" id="IPR016174">
    <property type="entry name" value="Di-haem_cyt_TM"/>
</dbReference>
<dbReference type="InterPro" id="IPR027387">
    <property type="entry name" value="Cytb/b6-like_sf"/>
</dbReference>
<dbReference type="GO" id="GO:0046872">
    <property type="term" value="F:metal ion binding"/>
    <property type="evidence" value="ECO:0007669"/>
    <property type="project" value="UniProtKB-KW"/>
</dbReference>
<evidence type="ECO:0000256" key="6">
    <source>
        <dbReference type="SAM" id="Phobius"/>
    </source>
</evidence>
<dbReference type="GO" id="GO:0016491">
    <property type="term" value="F:oxidoreductase activity"/>
    <property type="evidence" value="ECO:0007669"/>
    <property type="project" value="InterPro"/>
</dbReference>
<dbReference type="PANTHER" id="PTHR19271">
    <property type="entry name" value="CYTOCHROME B"/>
    <property type="match status" value="1"/>
</dbReference>
<feature type="compositionally biased region" description="Low complexity" evidence="5">
    <location>
        <begin position="681"/>
        <end position="699"/>
    </location>
</feature>
<reference evidence="9" key="1">
    <citation type="submission" date="2022-06" db="EMBL/GenBank/DDBJ databases">
        <title>Aeoliella straminimaris, a novel planctomycete from sediments.</title>
        <authorList>
            <person name="Vitorino I.R."/>
            <person name="Lage O.M."/>
        </authorList>
    </citation>
    <scope>NUCLEOTIDE SEQUENCE</scope>
    <source>
        <strain evidence="9">ICT_H6.2</strain>
    </source>
</reference>
<dbReference type="Pfam" id="PF13631">
    <property type="entry name" value="Cytochrom_B_N_2"/>
    <property type="match status" value="1"/>
</dbReference>
<dbReference type="SUPFAM" id="SSF46626">
    <property type="entry name" value="Cytochrome c"/>
    <property type="match status" value="1"/>
</dbReference>
<feature type="transmembrane region" description="Helical" evidence="6">
    <location>
        <begin position="320"/>
        <end position="340"/>
    </location>
</feature>
<dbReference type="GO" id="GO:0009055">
    <property type="term" value="F:electron transfer activity"/>
    <property type="evidence" value="ECO:0007669"/>
    <property type="project" value="InterPro"/>
</dbReference>
<evidence type="ECO:0000256" key="3">
    <source>
        <dbReference type="ARBA" id="ARBA00023004"/>
    </source>
</evidence>
<evidence type="ECO:0000259" key="7">
    <source>
        <dbReference type="PROSITE" id="PS51002"/>
    </source>
</evidence>
<dbReference type="SUPFAM" id="SSF81342">
    <property type="entry name" value="Transmembrane di-heme cytochromes"/>
    <property type="match status" value="1"/>
</dbReference>
<accession>A0A9X2FB73</accession>
<dbReference type="SUPFAM" id="SSF81648">
    <property type="entry name" value="a domain/subunit of cytochrome bc1 complex (Ubiquinol-cytochrome c reductase)"/>
    <property type="match status" value="1"/>
</dbReference>
<keyword evidence="1 4" id="KW-0349">Heme</keyword>
<evidence type="ECO:0000313" key="9">
    <source>
        <dbReference type="EMBL" id="MCO6045665.1"/>
    </source>
</evidence>